<evidence type="ECO:0000313" key="4">
    <source>
        <dbReference type="Proteomes" id="UP000626109"/>
    </source>
</evidence>
<dbReference type="Proteomes" id="UP000626109">
    <property type="component" value="Unassembled WGS sequence"/>
</dbReference>
<feature type="coiled-coil region" evidence="1">
    <location>
        <begin position="30"/>
        <end position="57"/>
    </location>
</feature>
<gene>
    <name evidence="3" type="ORF">PGLA2088_LOCUS6854</name>
</gene>
<sequence>MESTVFGKCMPSCVGGSSSRPSGKATCTYCKSATNARLELEAENDELRRDIASLKGHGTTKDCDTNSSYSKVALSTSDIDLETVAAFDEDLFEPRSPTLDEEAMSPRLKKLQRNVGITNMSDLARSGISMTMAKASVLGASRLVQFFTYLLALAFVIFVLIDSSYSLGGLSTTLHSGEDPAVHQAEVDAAAALDH</sequence>
<organism evidence="3 4">
    <name type="scientific">Polarella glacialis</name>
    <name type="common">Dinoflagellate</name>
    <dbReference type="NCBI Taxonomy" id="89957"/>
    <lineage>
        <taxon>Eukaryota</taxon>
        <taxon>Sar</taxon>
        <taxon>Alveolata</taxon>
        <taxon>Dinophyceae</taxon>
        <taxon>Suessiales</taxon>
        <taxon>Suessiaceae</taxon>
        <taxon>Polarella</taxon>
    </lineage>
</organism>
<evidence type="ECO:0000256" key="2">
    <source>
        <dbReference type="SAM" id="Phobius"/>
    </source>
</evidence>
<keyword evidence="2" id="KW-0472">Membrane</keyword>
<feature type="non-terminal residue" evidence="3">
    <location>
        <position position="195"/>
    </location>
</feature>
<comment type="caution">
    <text evidence="3">The sequence shown here is derived from an EMBL/GenBank/DDBJ whole genome shotgun (WGS) entry which is preliminary data.</text>
</comment>
<keyword evidence="1" id="KW-0175">Coiled coil</keyword>
<keyword evidence="2" id="KW-0812">Transmembrane</keyword>
<reference evidence="3" key="1">
    <citation type="submission" date="2021-02" db="EMBL/GenBank/DDBJ databases">
        <authorList>
            <person name="Dougan E. K."/>
            <person name="Rhodes N."/>
            <person name="Thang M."/>
            <person name="Chan C."/>
        </authorList>
    </citation>
    <scope>NUCLEOTIDE SEQUENCE</scope>
</reference>
<accession>A0A813IFE5</accession>
<evidence type="ECO:0000256" key="1">
    <source>
        <dbReference type="SAM" id="Coils"/>
    </source>
</evidence>
<evidence type="ECO:0000313" key="3">
    <source>
        <dbReference type="EMBL" id="CAE8648770.1"/>
    </source>
</evidence>
<dbReference type="AlphaFoldDB" id="A0A813IFE5"/>
<keyword evidence="2" id="KW-1133">Transmembrane helix</keyword>
<proteinExistence type="predicted"/>
<dbReference type="EMBL" id="CAJNNW010006918">
    <property type="protein sequence ID" value="CAE8648770.1"/>
    <property type="molecule type" value="Genomic_DNA"/>
</dbReference>
<protein>
    <submittedName>
        <fullName evidence="3">Uncharacterized protein</fullName>
    </submittedName>
</protein>
<feature type="transmembrane region" description="Helical" evidence="2">
    <location>
        <begin position="143"/>
        <end position="161"/>
    </location>
</feature>
<name>A0A813IFE5_POLGL</name>